<dbReference type="InterPro" id="IPR003661">
    <property type="entry name" value="HisK_dim/P_dom"/>
</dbReference>
<dbReference type="GO" id="GO:0000155">
    <property type="term" value="F:phosphorelay sensor kinase activity"/>
    <property type="evidence" value="ECO:0007669"/>
    <property type="project" value="InterPro"/>
</dbReference>
<feature type="domain" description="Response regulatory" evidence="8">
    <location>
        <begin position="719"/>
        <end position="835"/>
    </location>
</feature>
<organism evidence="11">
    <name type="scientific">uncultured Acetobacteraceae bacterium</name>
    <dbReference type="NCBI Taxonomy" id="169975"/>
    <lineage>
        <taxon>Bacteria</taxon>
        <taxon>Pseudomonadati</taxon>
        <taxon>Pseudomonadota</taxon>
        <taxon>Alphaproteobacteria</taxon>
        <taxon>Acetobacterales</taxon>
        <taxon>Acetobacteraceae</taxon>
        <taxon>environmental samples</taxon>
    </lineage>
</organism>
<dbReference type="Pfam" id="PF08447">
    <property type="entry name" value="PAS_3"/>
    <property type="match status" value="2"/>
</dbReference>
<dbReference type="InterPro" id="IPR001610">
    <property type="entry name" value="PAC"/>
</dbReference>
<dbReference type="PRINTS" id="PR00344">
    <property type="entry name" value="BCTRLSENSOR"/>
</dbReference>
<dbReference type="InterPro" id="IPR000014">
    <property type="entry name" value="PAS"/>
</dbReference>
<dbReference type="CDD" id="cd00130">
    <property type="entry name" value="PAS"/>
    <property type="match status" value="2"/>
</dbReference>
<accession>A0A6J4JRU8</accession>
<dbReference type="Gene3D" id="3.40.50.2300">
    <property type="match status" value="1"/>
</dbReference>
<dbReference type="InterPro" id="IPR000700">
    <property type="entry name" value="PAS-assoc_C"/>
</dbReference>
<dbReference type="InterPro" id="IPR052162">
    <property type="entry name" value="Sensor_kinase/Photoreceptor"/>
</dbReference>
<evidence type="ECO:0000256" key="2">
    <source>
        <dbReference type="ARBA" id="ARBA00012438"/>
    </source>
</evidence>
<feature type="domain" description="Histidine kinase" evidence="7">
    <location>
        <begin position="467"/>
        <end position="692"/>
    </location>
</feature>
<feature type="domain" description="PAC" evidence="10">
    <location>
        <begin position="264"/>
        <end position="316"/>
    </location>
</feature>
<name>A0A6J4JRU8_9PROT</name>
<keyword evidence="4" id="KW-0808">Transferase</keyword>
<dbReference type="SMART" id="SM00091">
    <property type="entry name" value="PAS"/>
    <property type="match status" value="3"/>
</dbReference>
<dbReference type="SMART" id="SM00388">
    <property type="entry name" value="HisKA"/>
    <property type="match status" value="1"/>
</dbReference>
<comment type="catalytic activity">
    <reaction evidence="1">
        <text>ATP + protein L-histidine = ADP + protein N-phospho-L-histidine.</text>
        <dbReference type="EC" id="2.7.13.3"/>
    </reaction>
</comment>
<sequence>MGIPIRELAGRAAALGRGEAVAPLATPVREVNRVAGELGAASASLGEREAALRRSEERFRLAATAYQGAVYDLDPATGRVERTAGIEAITGVGAEACEPTVEWWRERIHPDDAERAWGAIARAVEGGVGRYDVEYRVAHADGRFVRVRDTALVVRDAGGRPVRVVGSAVDVTARRQTEAALRANEARLRAILGTVPVGVVIAEAPSGRIVEGNKEAERVFGHPVLPSPDAESYREWVAHHPDGRRVEAAEYPLSRVVRGGEEHAELEVLYLRGDEREAWVRLVAAPIRDEAGRTVGGVVACLDVDREKRAEAGLRRLNGELESRVAERTAERDRMWRLSTDLMVVARFDRTIVAVNPAWTALLGWTEGELVGESLTGLVHPDDVERTLAEAGKLSRGLTTLRFENRYRHKDGSCRWLSWTAVPAGGFVHGVGRDITAERAAQAELAEAQEQLRQAQKMEAVGQLTGGVAHDFNNLLQVVLGSLDLLRRRVPDADERTRRSIQGATEAAKRGAVLTARLLAFSRRQTLDPKPVEPNKLVAGMSDLLRRSLGEAVRIETVLAGGLWRACADPNQLENAILNLAVNARDAMPEAGGKLTIETANAHLDERYAREHADVPAGQYVMIAVSDTGTGMSPEVASKAFEPFFTTKDVGQGTGLGLSQVYGFVRQSGGHVKIYSEPGEGTTVKIYLPRLHGAAEAAGARGGAESDRTLPLPNGEGETVLVVEDEENVRRFTTEALRDLGYRVLEAGGAAAALRLLDAHGAEVDLLFTDVVMPEANGRKLADEALRRRPGLKVLFTTGYSRNAIIHNGALDPGVQLIGKPFTVEELAAKLRAVLGRRERQAASAGR</sequence>
<protein>
    <recommendedName>
        <fullName evidence="2">histidine kinase</fullName>
        <ecNumber evidence="2">2.7.13.3</ecNumber>
    </recommendedName>
</protein>
<dbReference type="NCBIfam" id="TIGR00229">
    <property type="entry name" value="sensory_box"/>
    <property type="match status" value="3"/>
</dbReference>
<dbReference type="SMART" id="SM00448">
    <property type="entry name" value="REC"/>
    <property type="match status" value="1"/>
</dbReference>
<evidence type="ECO:0000256" key="5">
    <source>
        <dbReference type="ARBA" id="ARBA00022777"/>
    </source>
</evidence>
<dbReference type="InterPro" id="IPR003594">
    <property type="entry name" value="HATPase_dom"/>
</dbReference>
<evidence type="ECO:0000259" key="7">
    <source>
        <dbReference type="PROSITE" id="PS50109"/>
    </source>
</evidence>
<dbReference type="SUPFAM" id="SSF55874">
    <property type="entry name" value="ATPase domain of HSP90 chaperone/DNA topoisomerase II/histidine kinase"/>
    <property type="match status" value="1"/>
</dbReference>
<dbReference type="InterPro" id="IPR013655">
    <property type="entry name" value="PAS_fold_3"/>
</dbReference>
<dbReference type="Pfam" id="PF08448">
    <property type="entry name" value="PAS_4"/>
    <property type="match status" value="1"/>
</dbReference>
<dbReference type="PANTHER" id="PTHR43304">
    <property type="entry name" value="PHYTOCHROME-LIKE PROTEIN CPH1"/>
    <property type="match status" value="1"/>
</dbReference>
<dbReference type="InterPro" id="IPR001789">
    <property type="entry name" value="Sig_transdc_resp-reg_receiver"/>
</dbReference>
<dbReference type="SMART" id="SM00387">
    <property type="entry name" value="HATPase_c"/>
    <property type="match status" value="1"/>
</dbReference>
<dbReference type="Pfam" id="PF00072">
    <property type="entry name" value="Response_reg"/>
    <property type="match status" value="1"/>
</dbReference>
<dbReference type="CDD" id="cd16919">
    <property type="entry name" value="HATPase_CckA-like"/>
    <property type="match status" value="1"/>
</dbReference>
<proteinExistence type="predicted"/>
<dbReference type="SUPFAM" id="SSF55785">
    <property type="entry name" value="PYP-like sensor domain (PAS domain)"/>
    <property type="match status" value="3"/>
</dbReference>
<evidence type="ECO:0000256" key="6">
    <source>
        <dbReference type="PROSITE-ProRule" id="PRU00169"/>
    </source>
</evidence>
<reference evidence="11" key="1">
    <citation type="submission" date="2020-02" db="EMBL/GenBank/DDBJ databases">
        <authorList>
            <person name="Meier V. D."/>
        </authorList>
    </citation>
    <scope>NUCLEOTIDE SEQUENCE</scope>
    <source>
        <strain evidence="11">AVDCRST_MAG08</strain>
    </source>
</reference>
<dbReference type="Gene3D" id="3.30.450.20">
    <property type="entry name" value="PAS domain"/>
    <property type="match status" value="3"/>
</dbReference>
<dbReference type="SUPFAM" id="SSF47384">
    <property type="entry name" value="Homodimeric domain of signal transducing histidine kinase"/>
    <property type="match status" value="1"/>
</dbReference>
<dbReference type="PROSITE" id="PS50110">
    <property type="entry name" value="RESPONSE_REGULATORY"/>
    <property type="match status" value="1"/>
</dbReference>
<dbReference type="InterPro" id="IPR005467">
    <property type="entry name" value="His_kinase_dom"/>
</dbReference>
<dbReference type="PROSITE" id="PS50109">
    <property type="entry name" value="HIS_KIN"/>
    <property type="match status" value="1"/>
</dbReference>
<feature type="domain" description="PAC" evidence="10">
    <location>
        <begin position="131"/>
        <end position="183"/>
    </location>
</feature>
<dbReference type="InterPro" id="IPR004358">
    <property type="entry name" value="Sig_transdc_His_kin-like_C"/>
</dbReference>
<evidence type="ECO:0000256" key="1">
    <source>
        <dbReference type="ARBA" id="ARBA00000085"/>
    </source>
</evidence>
<dbReference type="EMBL" id="CADCTG010000332">
    <property type="protein sequence ID" value="CAA9285857.1"/>
    <property type="molecule type" value="Genomic_DNA"/>
</dbReference>
<feature type="domain" description="PAS" evidence="9">
    <location>
        <begin position="343"/>
        <end position="385"/>
    </location>
</feature>
<evidence type="ECO:0000259" key="9">
    <source>
        <dbReference type="PROSITE" id="PS50112"/>
    </source>
</evidence>
<dbReference type="InterPro" id="IPR011006">
    <property type="entry name" value="CheY-like_superfamily"/>
</dbReference>
<dbReference type="AlphaFoldDB" id="A0A6J4JRU8"/>
<keyword evidence="5 11" id="KW-0418">Kinase</keyword>
<dbReference type="Gene3D" id="1.10.287.130">
    <property type="match status" value="1"/>
</dbReference>
<dbReference type="PROSITE" id="PS50112">
    <property type="entry name" value="PAS"/>
    <property type="match status" value="1"/>
</dbReference>
<evidence type="ECO:0000256" key="3">
    <source>
        <dbReference type="ARBA" id="ARBA00022553"/>
    </source>
</evidence>
<dbReference type="SMART" id="SM00086">
    <property type="entry name" value="PAC"/>
    <property type="match status" value="3"/>
</dbReference>
<dbReference type="InterPro" id="IPR013656">
    <property type="entry name" value="PAS_4"/>
</dbReference>
<dbReference type="PROSITE" id="PS50113">
    <property type="entry name" value="PAC"/>
    <property type="match status" value="2"/>
</dbReference>
<dbReference type="InterPro" id="IPR036890">
    <property type="entry name" value="HATPase_C_sf"/>
</dbReference>
<dbReference type="PANTHER" id="PTHR43304:SF1">
    <property type="entry name" value="PAC DOMAIN-CONTAINING PROTEIN"/>
    <property type="match status" value="1"/>
</dbReference>
<dbReference type="Gene3D" id="3.30.565.10">
    <property type="entry name" value="Histidine kinase-like ATPase, C-terminal domain"/>
    <property type="match status" value="1"/>
</dbReference>
<evidence type="ECO:0000259" key="8">
    <source>
        <dbReference type="PROSITE" id="PS50110"/>
    </source>
</evidence>
<keyword evidence="3 6" id="KW-0597">Phosphoprotein</keyword>
<dbReference type="InterPro" id="IPR035965">
    <property type="entry name" value="PAS-like_dom_sf"/>
</dbReference>
<feature type="modified residue" description="4-aspartylphosphate" evidence="6">
    <location>
        <position position="770"/>
    </location>
</feature>
<dbReference type="EC" id="2.7.13.3" evidence="2"/>
<evidence type="ECO:0000259" key="10">
    <source>
        <dbReference type="PROSITE" id="PS50113"/>
    </source>
</evidence>
<dbReference type="Pfam" id="PF00512">
    <property type="entry name" value="HisKA"/>
    <property type="match status" value="1"/>
</dbReference>
<gene>
    <name evidence="11" type="ORF">AVDCRST_MAG08-4202</name>
</gene>
<dbReference type="Pfam" id="PF02518">
    <property type="entry name" value="HATPase_c"/>
    <property type="match status" value="1"/>
</dbReference>
<dbReference type="SUPFAM" id="SSF52172">
    <property type="entry name" value="CheY-like"/>
    <property type="match status" value="1"/>
</dbReference>
<dbReference type="InterPro" id="IPR036097">
    <property type="entry name" value="HisK_dim/P_sf"/>
</dbReference>
<evidence type="ECO:0000256" key="4">
    <source>
        <dbReference type="ARBA" id="ARBA00022679"/>
    </source>
</evidence>
<evidence type="ECO:0000313" key="11">
    <source>
        <dbReference type="EMBL" id="CAA9285857.1"/>
    </source>
</evidence>